<feature type="signal peptide" evidence="4">
    <location>
        <begin position="1"/>
        <end position="16"/>
    </location>
</feature>
<gene>
    <name evidence="5" type="ORF">TRUGW13939_06958</name>
</gene>
<protein>
    <recommendedName>
        <fullName evidence="7">Hydrophobin</fullName>
    </recommendedName>
</protein>
<dbReference type="OrthoDB" id="4468925at2759"/>
<dbReference type="PROSITE" id="PS00956">
    <property type="entry name" value="HYDROPHOBIN"/>
    <property type="match status" value="1"/>
</dbReference>
<comment type="subcellular location">
    <subcellularLocation>
        <location evidence="1">Secreted</location>
    </subcellularLocation>
</comment>
<dbReference type="GO" id="GO:0005199">
    <property type="term" value="F:structural constituent of cell wall"/>
    <property type="evidence" value="ECO:0007669"/>
    <property type="project" value="InterPro"/>
</dbReference>
<dbReference type="Proteomes" id="UP000509510">
    <property type="component" value="Chromosome IV"/>
</dbReference>
<evidence type="ECO:0000313" key="6">
    <source>
        <dbReference type="Proteomes" id="UP000509510"/>
    </source>
</evidence>
<proteinExistence type="inferred from homology"/>
<comment type="similarity">
    <text evidence="2">Belongs to the fungal hydrophobin family.</text>
</comment>
<accession>A0A7H8R189</accession>
<dbReference type="AlphaFoldDB" id="A0A7H8R189"/>
<keyword evidence="6" id="KW-1185">Reference proteome</keyword>
<dbReference type="GeneID" id="55994451"/>
<dbReference type="KEGG" id="trg:TRUGW13939_06958"/>
<evidence type="ECO:0000256" key="2">
    <source>
        <dbReference type="ARBA" id="ARBA00010446"/>
    </source>
</evidence>
<dbReference type="GO" id="GO:0009277">
    <property type="term" value="C:fungal-type cell wall"/>
    <property type="evidence" value="ECO:0007669"/>
    <property type="project" value="InterPro"/>
</dbReference>
<organism evidence="5 6">
    <name type="scientific">Talaromyces rugulosus</name>
    <name type="common">Penicillium rugulosum</name>
    <dbReference type="NCBI Taxonomy" id="121627"/>
    <lineage>
        <taxon>Eukaryota</taxon>
        <taxon>Fungi</taxon>
        <taxon>Dikarya</taxon>
        <taxon>Ascomycota</taxon>
        <taxon>Pezizomycotina</taxon>
        <taxon>Eurotiomycetes</taxon>
        <taxon>Eurotiomycetidae</taxon>
        <taxon>Eurotiales</taxon>
        <taxon>Trichocomaceae</taxon>
        <taxon>Talaromyces</taxon>
        <taxon>Talaromyces sect. Islandici</taxon>
    </lineage>
</organism>
<feature type="chain" id="PRO_5029007122" description="Hydrophobin" evidence="4">
    <location>
        <begin position="17"/>
        <end position="118"/>
    </location>
</feature>
<evidence type="ECO:0000256" key="3">
    <source>
        <dbReference type="ARBA" id="ARBA00022525"/>
    </source>
</evidence>
<evidence type="ECO:0000256" key="4">
    <source>
        <dbReference type="SAM" id="SignalP"/>
    </source>
</evidence>
<evidence type="ECO:0000313" key="5">
    <source>
        <dbReference type="EMBL" id="QKX59816.1"/>
    </source>
</evidence>
<reference evidence="6" key="1">
    <citation type="submission" date="2020-06" db="EMBL/GenBank/DDBJ databases">
        <title>A chromosome-scale genome assembly of Talaromyces rugulosus W13939.</title>
        <authorList>
            <person name="Wang B."/>
            <person name="Guo L."/>
            <person name="Ye K."/>
            <person name="Wang L."/>
        </authorList>
    </citation>
    <scope>NUCLEOTIDE SEQUENCE [LARGE SCALE GENOMIC DNA]</scope>
    <source>
        <strain evidence="6">W13939</strain>
    </source>
</reference>
<keyword evidence="3" id="KW-0964">Secreted</keyword>
<evidence type="ECO:0008006" key="7">
    <source>
        <dbReference type="Google" id="ProtNLM"/>
    </source>
</evidence>
<sequence length="118" mass="12191">MQHYLLTIAFAVAVAALPPSGQHAEQGNQVTIQQAQEQCPGEVACCINKEEVEGNGVLGNLLQKGLLLNNVLGTQDSACAKTSLIENLNLLGFTVEGNNGPSCKSSTACCTGDNCSAV</sequence>
<name>A0A7H8R189_TALRU</name>
<dbReference type="EMBL" id="CP055901">
    <property type="protein sequence ID" value="QKX59816.1"/>
    <property type="molecule type" value="Genomic_DNA"/>
</dbReference>
<keyword evidence="4" id="KW-0732">Signal</keyword>
<dbReference type="RefSeq" id="XP_035345993.1">
    <property type="nucleotide sequence ID" value="XM_035490100.1"/>
</dbReference>
<evidence type="ECO:0000256" key="1">
    <source>
        <dbReference type="ARBA" id="ARBA00004613"/>
    </source>
</evidence>
<dbReference type="InterPro" id="IPR019778">
    <property type="entry name" value="Class_I_Hydrophobin_CS"/>
</dbReference>
<dbReference type="GO" id="GO:0005576">
    <property type="term" value="C:extracellular region"/>
    <property type="evidence" value="ECO:0007669"/>
    <property type="project" value="UniProtKB-SubCell"/>
</dbReference>